<dbReference type="PANTHER" id="PTHR13116:SF5">
    <property type="entry name" value="ER MEMBRANE PROTEIN COMPLEX SUBUNIT 3"/>
    <property type="match status" value="1"/>
</dbReference>
<dbReference type="FunCoup" id="A0A078A605">
    <property type="interactions" value="237"/>
</dbReference>
<evidence type="ECO:0000256" key="2">
    <source>
        <dbReference type="ARBA" id="ARBA00005376"/>
    </source>
</evidence>
<dbReference type="GO" id="GO:0034975">
    <property type="term" value="P:protein folding in endoplasmic reticulum"/>
    <property type="evidence" value="ECO:0007669"/>
    <property type="project" value="TreeGrafter"/>
</dbReference>
<dbReference type="OMA" id="KDMDPRW"/>
<evidence type="ECO:0000313" key="9">
    <source>
        <dbReference type="Proteomes" id="UP000039865"/>
    </source>
</evidence>
<organism evidence="8 9">
    <name type="scientific">Stylonychia lemnae</name>
    <name type="common">Ciliate</name>
    <dbReference type="NCBI Taxonomy" id="5949"/>
    <lineage>
        <taxon>Eukaryota</taxon>
        <taxon>Sar</taxon>
        <taxon>Alveolata</taxon>
        <taxon>Ciliophora</taxon>
        <taxon>Intramacronucleata</taxon>
        <taxon>Spirotrichea</taxon>
        <taxon>Stichotrichia</taxon>
        <taxon>Sporadotrichida</taxon>
        <taxon>Oxytrichidae</taxon>
        <taxon>Stylonychinae</taxon>
        <taxon>Stylonychia</taxon>
    </lineage>
</organism>
<comment type="subcellular location">
    <subcellularLocation>
        <location evidence="1">Membrane</location>
        <topology evidence="1">Multi-pass membrane protein</topology>
    </subcellularLocation>
</comment>
<evidence type="ECO:0000256" key="1">
    <source>
        <dbReference type="ARBA" id="ARBA00004141"/>
    </source>
</evidence>
<evidence type="ECO:0000313" key="8">
    <source>
        <dbReference type="EMBL" id="CDW76990.1"/>
    </source>
</evidence>
<dbReference type="EMBL" id="CCKQ01005730">
    <property type="protein sequence ID" value="CDW76990.1"/>
    <property type="molecule type" value="Genomic_DNA"/>
</dbReference>
<dbReference type="InterPro" id="IPR002809">
    <property type="entry name" value="EMC3/TMCO1"/>
</dbReference>
<evidence type="ECO:0000256" key="6">
    <source>
        <dbReference type="ARBA" id="ARBA00023136"/>
    </source>
</evidence>
<keyword evidence="6 7" id="KW-0472">Membrane</keyword>
<evidence type="ECO:0000256" key="4">
    <source>
        <dbReference type="ARBA" id="ARBA00022692"/>
    </source>
</evidence>
<feature type="transmembrane region" description="Helical" evidence="7">
    <location>
        <begin position="178"/>
        <end position="201"/>
    </location>
</feature>
<feature type="transmembrane region" description="Helical" evidence="7">
    <location>
        <begin position="132"/>
        <end position="158"/>
    </location>
</feature>
<dbReference type="InterPro" id="IPR008568">
    <property type="entry name" value="EMC3"/>
</dbReference>
<dbReference type="SMART" id="SM01415">
    <property type="entry name" value="DUF106"/>
    <property type="match status" value="1"/>
</dbReference>
<dbReference type="GO" id="GO:0072546">
    <property type="term" value="C:EMC complex"/>
    <property type="evidence" value="ECO:0007669"/>
    <property type="project" value="TreeGrafter"/>
</dbReference>
<keyword evidence="5 7" id="KW-1133">Transmembrane helix</keyword>
<proteinExistence type="inferred from homology"/>
<keyword evidence="4 7" id="KW-0812">Transmembrane</keyword>
<keyword evidence="9" id="KW-1185">Reference proteome</keyword>
<evidence type="ECO:0000256" key="5">
    <source>
        <dbReference type="ARBA" id="ARBA00022989"/>
    </source>
</evidence>
<comment type="similarity">
    <text evidence="2">Belongs to the EMC3 family.</text>
</comment>
<dbReference type="PANTHER" id="PTHR13116">
    <property type="entry name" value="ER MEMBRANE PROTEIN COMPLEX SUBUNIT 3"/>
    <property type="match status" value="1"/>
</dbReference>
<dbReference type="Pfam" id="PF01956">
    <property type="entry name" value="EMC3_TMCO1"/>
    <property type="match status" value="1"/>
</dbReference>
<dbReference type="OrthoDB" id="294880at2759"/>
<evidence type="ECO:0000256" key="7">
    <source>
        <dbReference type="SAM" id="Phobius"/>
    </source>
</evidence>
<dbReference type="AlphaFoldDB" id="A0A078A605"/>
<accession>A0A078A605</accession>
<evidence type="ECO:0000256" key="3">
    <source>
        <dbReference type="ARBA" id="ARBA00020822"/>
    </source>
</evidence>
<name>A0A078A605_STYLE</name>
<dbReference type="InParanoid" id="A0A078A605"/>
<protein>
    <recommendedName>
        <fullName evidence="3">ER membrane protein complex subunit 3</fullName>
    </recommendedName>
</protein>
<dbReference type="Proteomes" id="UP000039865">
    <property type="component" value="Unassembled WGS sequence"/>
</dbReference>
<sequence length="267" mass="30360">MVIVALLRYYVTKIMYAPDNQVLQPANMSFRALKKTIFEKLADFTKEDPGEINVLQLLESVKSDVKDNNALARSTRIRKGCEYLPEDAVKVRKSYFCKENDGYFNKKVGGVNPMAMMNPDMMSNMMKQNVQGMFNIFLFSVVGSFFSGFIIAQVPFPLGQKFKGLLQQGLNLQALDPSYVSSMSWCFLLIFGLQGVLNLILGDSDGMDDMSQMMPNPSQMMGQGGMDQKNYQALFKSEKENYEILSYKFRLEDAEDAFLAKYQKKIQ</sequence>
<gene>
    <name evidence="8" type="primary">Contig17076.g18200</name>
    <name evidence="8" type="ORF">STYLEM_5955</name>
</gene>
<reference evidence="8 9" key="1">
    <citation type="submission" date="2014-06" db="EMBL/GenBank/DDBJ databases">
        <authorList>
            <person name="Swart Estienne"/>
        </authorList>
    </citation>
    <scope>NUCLEOTIDE SEQUENCE [LARGE SCALE GENOMIC DNA]</scope>
    <source>
        <strain evidence="8 9">130c</strain>
    </source>
</reference>